<dbReference type="SMART" id="SM01117">
    <property type="entry name" value="Cyt-b5"/>
    <property type="match status" value="1"/>
</dbReference>
<dbReference type="GO" id="GO:0016020">
    <property type="term" value="C:membrane"/>
    <property type="evidence" value="ECO:0007669"/>
    <property type="project" value="TreeGrafter"/>
</dbReference>
<reference evidence="4 5" key="1">
    <citation type="submission" date="2019-04" db="EMBL/GenBank/DDBJ databases">
        <title>Comparative genomics and transcriptomics to analyze fruiting body development in filamentous ascomycetes.</title>
        <authorList>
            <consortium name="DOE Joint Genome Institute"/>
            <person name="Lutkenhaus R."/>
            <person name="Traeger S."/>
            <person name="Breuer J."/>
            <person name="Kuo A."/>
            <person name="Lipzen A."/>
            <person name="Pangilinan J."/>
            <person name="Dilworth D."/>
            <person name="Sandor L."/>
            <person name="Poggeler S."/>
            <person name="Barry K."/>
            <person name="Grigoriev I.V."/>
            <person name="Nowrousian M."/>
        </authorList>
    </citation>
    <scope>NUCLEOTIDE SEQUENCE [LARGE SCALE GENOMIC DNA]</scope>
    <source>
        <strain evidence="4 5">CBS 389.68</strain>
    </source>
</reference>
<evidence type="ECO:0000313" key="4">
    <source>
        <dbReference type="EMBL" id="TGZ79834.1"/>
    </source>
</evidence>
<dbReference type="InterPro" id="IPR050577">
    <property type="entry name" value="MAPR/NEUFC/NENF-like"/>
</dbReference>
<evidence type="ECO:0000259" key="3">
    <source>
        <dbReference type="SMART" id="SM01117"/>
    </source>
</evidence>
<proteinExistence type="inferred from homology"/>
<name>A0A4S2MTL6_9PEZI</name>
<dbReference type="OrthoDB" id="10257697at2759"/>
<dbReference type="STRING" id="341454.A0A4S2MTL6"/>
<dbReference type="AlphaFoldDB" id="A0A4S2MTL6"/>
<sequence>MESSLRSRKSPSGSSAPSNKSDASRLAPSTSTDDDDDQIVYGISFVDMLRVLSGIVVLSCLLSWFITDGESFTWGYRPHITRWRTIKGLFQPTLHLTESELALYNGKDETKPVYVAVNGSVFDVSANRLTYGPLGGYHFFAGRDAARAFVTGCFQTDLTWDLRGLEEKYITDKEREMDDKDAAEINELERTHGHLLSLEIDDMDSVIFKAQSRLRYLKNRRLRRRQEAWESVKDTIDHWDSFFRYHKKYFYVGTVDHDYASLVGKPVPELCGGKSKPS</sequence>
<dbReference type="SUPFAM" id="SSF55856">
    <property type="entry name" value="Cytochrome b5-like heme/steroid binding domain"/>
    <property type="match status" value="1"/>
</dbReference>
<gene>
    <name evidence="4" type="ORF">EX30DRAFT_364875</name>
</gene>
<evidence type="ECO:0000256" key="1">
    <source>
        <dbReference type="ARBA" id="ARBA00038357"/>
    </source>
</evidence>
<dbReference type="InterPro" id="IPR001199">
    <property type="entry name" value="Cyt_B5-like_heme/steroid-bd"/>
</dbReference>
<protein>
    <submittedName>
        <fullName evidence="4">Cytochrome b5</fullName>
    </submittedName>
</protein>
<keyword evidence="5" id="KW-1185">Reference proteome</keyword>
<accession>A0A4S2MTL6</accession>
<comment type="similarity">
    <text evidence="1">Belongs to the cytochrome b5 family. MAPR subfamily.</text>
</comment>
<evidence type="ECO:0000313" key="5">
    <source>
        <dbReference type="Proteomes" id="UP000298138"/>
    </source>
</evidence>
<dbReference type="FunFam" id="3.10.120.10:FF:000018">
    <property type="entry name" value="Heme/steroid binding domain protein, putative"/>
    <property type="match status" value="1"/>
</dbReference>
<dbReference type="GO" id="GO:0012505">
    <property type="term" value="C:endomembrane system"/>
    <property type="evidence" value="ECO:0007669"/>
    <property type="project" value="TreeGrafter"/>
</dbReference>
<organism evidence="4 5">
    <name type="scientific">Ascodesmis nigricans</name>
    <dbReference type="NCBI Taxonomy" id="341454"/>
    <lineage>
        <taxon>Eukaryota</taxon>
        <taxon>Fungi</taxon>
        <taxon>Dikarya</taxon>
        <taxon>Ascomycota</taxon>
        <taxon>Pezizomycotina</taxon>
        <taxon>Pezizomycetes</taxon>
        <taxon>Pezizales</taxon>
        <taxon>Ascodesmidaceae</taxon>
        <taxon>Ascodesmis</taxon>
    </lineage>
</organism>
<dbReference type="EMBL" id="ML220128">
    <property type="protein sequence ID" value="TGZ79834.1"/>
    <property type="molecule type" value="Genomic_DNA"/>
</dbReference>
<evidence type="ECO:0000256" key="2">
    <source>
        <dbReference type="SAM" id="MobiDB-lite"/>
    </source>
</evidence>
<dbReference type="Pfam" id="PF00173">
    <property type="entry name" value="Cyt-b5"/>
    <property type="match status" value="1"/>
</dbReference>
<dbReference type="PANTHER" id="PTHR10281">
    <property type="entry name" value="MEMBRANE-ASSOCIATED PROGESTERONE RECEPTOR COMPONENT-RELATED"/>
    <property type="match status" value="1"/>
</dbReference>
<dbReference type="Gene3D" id="3.10.120.10">
    <property type="entry name" value="Cytochrome b5-like heme/steroid binding domain"/>
    <property type="match status" value="1"/>
</dbReference>
<feature type="compositionally biased region" description="Low complexity" evidence="2">
    <location>
        <begin position="1"/>
        <end position="21"/>
    </location>
</feature>
<dbReference type="InterPro" id="IPR036400">
    <property type="entry name" value="Cyt_B5-like_heme/steroid_sf"/>
</dbReference>
<dbReference type="PANTHER" id="PTHR10281:SF76">
    <property type="entry name" value="CALCUTTA CUP-RELATED"/>
    <property type="match status" value="1"/>
</dbReference>
<dbReference type="InParanoid" id="A0A4S2MTL6"/>
<feature type="domain" description="Cytochrome b5 heme-binding" evidence="3">
    <location>
        <begin position="96"/>
        <end position="186"/>
    </location>
</feature>
<feature type="region of interest" description="Disordered" evidence="2">
    <location>
        <begin position="1"/>
        <end position="33"/>
    </location>
</feature>
<dbReference type="Proteomes" id="UP000298138">
    <property type="component" value="Unassembled WGS sequence"/>
</dbReference>